<organism evidence="1 2">
    <name type="scientific">Amycolatopsis eburnea</name>
    <dbReference type="NCBI Taxonomy" id="2267691"/>
    <lineage>
        <taxon>Bacteria</taxon>
        <taxon>Bacillati</taxon>
        <taxon>Actinomycetota</taxon>
        <taxon>Actinomycetes</taxon>
        <taxon>Pseudonocardiales</taxon>
        <taxon>Pseudonocardiaceae</taxon>
        <taxon>Amycolatopsis</taxon>
    </lineage>
</organism>
<dbReference type="EMBL" id="RSEC01000006">
    <property type="protein sequence ID" value="RSD26371.1"/>
    <property type="molecule type" value="Genomic_DNA"/>
</dbReference>
<name>A0A427TPR4_9PSEU</name>
<gene>
    <name evidence="1" type="ORF">EIY87_00470</name>
</gene>
<comment type="caution">
    <text evidence="1">The sequence shown here is derived from an EMBL/GenBank/DDBJ whole genome shotgun (WGS) entry which is preliminary data.</text>
</comment>
<protein>
    <submittedName>
        <fullName evidence="1">Uncharacterized protein</fullName>
    </submittedName>
</protein>
<reference evidence="1 2" key="1">
    <citation type="submission" date="2018-12" db="EMBL/GenBank/DDBJ databases">
        <title>Amycolatopsis eburnea sp. nov. actinomycete associate with arbuscular mycorrhiza fungal spore.</title>
        <authorList>
            <person name="Lumyong S."/>
            <person name="Chaiya L."/>
        </authorList>
    </citation>
    <scope>NUCLEOTIDE SEQUENCE [LARGE SCALE GENOMIC DNA]</scope>
    <source>
        <strain evidence="1 2">GLM-1</strain>
    </source>
</reference>
<dbReference type="OrthoDB" id="3694512at2"/>
<accession>A0A427TPR4</accession>
<evidence type="ECO:0000313" key="2">
    <source>
        <dbReference type="Proteomes" id="UP000267081"/>
    </source>
</evidence>
<dbReference type="AlphaFoldDB" id="A0A427TPR4"/>
<sequence>MRIVCGVDEPQPEFPDLGLDKPCCYGVAMGAAEDCSCWRPVYDTPGHADPVEGMTPTVRPGGMCGDCAYRPDSPERQDDPQHRGNATELEMLAEDGRPFYCHQGMRRILRWEHPSGAVLPAHPADYAPPIVDDVPIKVDGTPAYLCGGWDARRRALAAQLSKEESEIR</sequence>
<proteinExistence type="predicted"/>
<dbReference type="RefSeq" id="WP_125305628.1">
    <property type="nucleotide sequence ID" value="NZ_RSEC01000006.1"/>
</dbReference>
<dbReference type="Proteomes" id="UP000267081">
    <property type="component" value="Unassembled WGS sequence"/>
</dbReference>
<evidence type="ECO:0000313" key="1">
    <source>
        <dbReference type="EMBL" id="RSD26371.1"/>
    </source>
</evidence>
<keyword evidence="2" id="KW-1185">Reference proteome</keyword>